<evidence type="ECO:0000313" key="5">
    <source>
        <dbReference type="EMBL" id="KAK4189064.1"/>
    </source>
</evidence>
<comment type="similarity">
    <text evidence="2">Belongs to the NAD(P)-dependent epimerase/dehydratase family. Dihydroflavonol-4-reductase subfamily.</text>
</comment>
<keyword evidence="3" id="KW-0812">Transmembrane</keyword>
<dbReference type="InterPro" id="IPR036291">
    <property type="entry name" value="NAD(P)-bd_dom_sf"/>
</dbReference>
<keyword evidence="1" id="KW-0560">Oxidoreductase</keyword>
<evidence type="ECO:0000256" key="3">
    <source>
        <dbReference type="SAM" id="Phobius"/>
    </source>
</evidence>
<dbReference type="GO" id="GO:0000252">
    <property type="term" value="F:3-beta-hydroxysteroid dehydrogenase [NAD(P)+]/C4-decarboxylase activity"/>
    <property type="evidence" value="ECO:0007669"/>
    <property type="project" value="TreeGrafter"/>
</dbReference>
<dbReference type="PANTHER" id="PTHR10366:SF447">
    <property type="entry name" value="HYDROXYSTEROID DEHYDROGENASE_ISOMERASE FAMILY PROTEIN, PUTATIVE (AFU_ORTHOLOGUE AFUA_1G06450)-RELATED"/>
    <property type="match status" value="1"/>
</dbReference>
<feature type="transmembrane region" description="Helical" evidence="3">
    <location>
        <begin position="12"/>
        <end position="31"/>
    </location>
</feature>
<keyword evidence="3" id="KW-0472">Membrane</keyword>
<dbReference type="PANTHER" id="PTHR10366">
    <property type="entry name" value="NAD DEPENDENT EPIMERASE/DEHYDRATASE"/>
    <property type="match status" value="1"/>
</dbReference>
<dbReference type="Gene3D" id="3.40.50.720">
    <property type="entry name" value="NAD(P)-binding Rossmann-like Domain"/>
    <property type="match status" value="1"/>
</dbReference>
<proteinExistence type="inferred from homology"/>
<dbReference type="Proteomes" id="UP001302126">
    <property type="component" value="Unassembled WGS sequence"/>
</dbReference>
<sequence length="413" mass="45543">MIQGVLQPATEASYLWVAVPVWAVLIITYLVRLHALLLSTPDEITKSSPKRWTKDELRKAYQEREKNPITTASYADRIPPKLDRRYIVTGGSGLVGGYIVLQLLERGQPPESIRIVDYRRPSRSDLLEGVAAKVDFVQADVSSTKATDKAFSKPWHPTVTPLPLTVFHTAAVIVPSDRSKLVYGVCEAVNVRGTQNVVDASRRADADILISTSSGSISIRPVELWVAPWRFFSFSPRSAISSHWPRHFWQILDEADFFLPPRKHEEYYANYPASKAAGERIVCAAKTESFRTGSIRPANGVYGNPTDNTVGGALAKSVFPTWISHIVNSFAHGINVAIAHLNLEAVLASPSLGSASDNQRMTPQAGRPFVVTDPNAPITYGDLYLAIETLAVTPFRTVPVQPIILLIMSYLIE</sequence>
<dbReference type="InterPro" id="IPR002225">
    <property type="entry name" value="3Beta_OHSteriod_DH/Estase"/>
</dbReference>
<evidence type="ECO:0000313" key="6">
    <source>
        <dbReference type="Proteomes" id="UP001302126"/>
    </source>
</evidence>
<protein>
    <recommendedName>
        <fullName evidence="4">3-beta hydroxysteroid dehydrogenase/isomerase domain-containing protein</fullName>
    </recommendedName>
</protein>
<dbReference type="GO" id="GO:0006696">
    <property type="term" value="P:ergosterol biosynthetic process"/>
    <property type="evidence" value="ECO:0007669"/>
    <property type="project" value="TreeGrafter"/>
</dbReference>
<dbReference type="SUPFAM" id="SSF51735">
    <property type="entry name" value="NAD(P)-binding Rossmann-fold domains"/>
    <property type="match status" value="1"/>
</dbReference>
<dbReference type="EMBL" id="MU864380">
    <property type="protein sequence ID" value="KAK4189064.1"/>
    <property type="molecule type" value="Genomic_DNA"/>
</dbReference>
<evidence type="ECO:0000256" key="1">
    <source>
        <dbReference type="ARBA" id="ARBA00023002"/>
    </source>
</evidence>
<dbReference type="GO" id="GO:0005783">
    <property type="term" value="C:endoplasmic reticulum"/>
    <property type="evidence" value="ECO:0007669"/>
    <property type="project" value="TreeGrafter"/>
</dbReference>
<accession>A0AAN6WVL4</accession>
<reference evidence="5" key="2">
    <citation type="submission" date="2023-05" db="EMBL/GenBank/DDBJ databases">
        <authorList>
            <consortium name="Lawrence Berkeley National Laboratory"/>
            <person name="Steindorff A."/>
            <person name="Hensen N."/>
            <person name="Bonometti L."/>
            <person name="Westerberg I."/>
            <person name="Brannstrom I.O."/>
            <person name="Guillou S."/>
            <person name="Cros-Aarteil S."/>
            <person name="Calhoun S."/>
            <person name="Haridas S."/>
            <person name="Kuo A."/>
            <person name="Mondo S."/>
            <person name="Pangilinan J."/>
            <person name="Riley R."/>
            <person name="Labutti K."/>
            <person name="Andreopoulos B."/>
            <person name="Lipzen A."/>
            <person name="Chen C."/>
            <person name="Yanf M."/>
            <person name="Daum C."/>
            <person name="Ng V."/>
            <person name="Clum A."/>
            <person name="Ohm R."/>
            <person name="Martin F."/>
            <person name="Silar P."/>
            <person name="Natvig D."/>
            <person name="Lalanne C."/>
            <person name="Gautier V."/>
            <person name="Ament-Velasquez S.L."/>
            <person name="Kruys A."/>
            <person name="Hutchinson M.I."/>
            <person name="Powell A.J."/>
            <person name="Barry K."/>
            <person name="Miller A.N."/>
            <person name="Grigoriev I.V."/>
            <person name="Debuchy R."/>
            <person name="Gladieux P."/>
            <person name="Thoren M.H."/>
            <person name="Johannesson H."/>
        </authorList>
    </citation>
    <scope>NUCLEOTIDE SEQUENCE</scope>
    <source>
        <strain evidence="5">PSN309</strain>
    </source>
</reference>
<reference evidence="5" key="1">
    <citation type="journal article" date="2023" name="Mol. Phylogenet. Evol.">
        <title>Genome-scale phylogeny and comparative genomics of the fungal order Sordariales.</title>
        <authorList>
            <person name="Hensen N."/>
            <person name="Bonometti L."/>
            <person name="Westerberg I."/>
            <person name="Brannstrom I.O."/>
            <person name="Guillou S."/>
            <person name="Cros-Aarteil S."/>
            <person name="Calhoun S."/>
            <person name="Haridas S."/>
            <person name="Kuo A."/>
            <person name="Mondo S."/>
            <person name="Pangilinan J."/>
            <person name="Riley R."/>
            <person name="LaButti K."/>
            <person name="Andreopoulos B."/>
            <person name="Lipzen A."/>
            <person name="Chen C."/>
            <person name="Yan M."/>
            <person name="Daum C."/>
            <person name="Ng V."/>
            <person name="Clum A."/>
            <person name="Steindorff A."/>
            <person name="Ohm R.A."/>
            <person name="Martin F."/>
            <person name="Silar P."/>
            <person name="Natvig D.O."/>
            <person name="Lalanne C."/>
            <person name="Gautier V."/>
            <person name="Ament-Velasquez S.L."/>
            <person name="Kruys A."/>
            <person name="Hutchinson M.I."/>
            <person name="Powell A.J."/>
            <person name="Barry K."/>
            <person name="Miller A.N."/>
            <person name="Grigoriev I.V."/>
            <person name="Debuchy R."/>
            <person name="Gladieux P."/>
            <person name="Hiltunen Thoren M."/>
            <person name="Johannesson H."/>
        </authorList>
    </citation>
    <scope>NUCLEOTIDE SEQUENCE</scope>
    <source>
        <strain evidence="5">PSN309</strain>
    </source>
</reference>
<dbReference type="AlphaFoldDB" id="A0AAN6WVL4"/>
<evidence type="ECO:0000256" key="2">
    <source>
        <dbReference type="ARBA" id="ARBA00023445"/>
    </source>
</evidence>
<feature type="domain" description="3-beta hydroxysteroid dehydrogenase/isomerase" evidence="4">
    <location>
        <begin position="87"/>
        <end position="216"/>
    </location>
</feature>
<gene>
    <name evidence="5" type="ORF">QBC35DRAFT_494620</name>
</gene>
<keyword evidence="3" id="KW-1133">Transmembrane helix</keyword>
<evidence type="ECO:0000259" key="4">
    <source>
        <dbReference type="Pfam" id="PF01073"/>
    </source>
</evidence>
<dbReference type="InterPro" id="IPR050425">
    <property type="entry name" value="NAD(P)_dehydrat-like"/>
</dbReference>
<name>A0AAN6WVL4_9PEZI</name>
<dbReference type="Pfam" id="PF01073">
    <property type="entry name" value="3Beta_HSD"/>
    <property type="match status" value="1"/>
</dbReference>
<organism evidence="5 6">
    <name type="scientific">Podospora australis</name>
    <dbReference type="NCBI Taxonomy" id="1536484"/>
    <lineage>
        <taxon>Eukaryota</taxon>
        <taxon>Fungi</taxon>
        <taxon>Dikarya</taxon>
        <taxon>Ascomycota</taxon>
        <taxon>Pezizomycotina</taxon>
        <taxon>Sordariomycetes</taxon>
        <taxon>Sordariomycetidae</taxon>
        <taxon>Sordariales</taxon>
        <taxon>Podosporaceae</taxon>
        <taxon>Podospora</taxon>
    </lineage>
</organism>
<keyword evidence="6" id="KW-1185">Reference proteome</keyword>
<comment type="caution">
    <text evidence="5">The sequence shown here is derived from an EMBL/GenBank/DDBJ whole genome shotgun (WGS) entry which is preliminary data.</text>
</comment>